<gene>
    <name evidence="3" type="ORF">P8T11_03930</name>
</gene>
<accession>A0ABY8GW24</accession>
<reference evidence="3 4" key="1">
    <citation type="submission" date="2023-03" db="EMBL/GenBank/DDBJ databases">
        <title>Achromobacter spanius LIG8.</title>
        <authorList>
            <person name="Shrestha S."/>
        </authorList>
    </citation>
    <scope>NUCLEOTIDE SEQUENCE [LARGE SCALE GENOMIC DNA]</scope>
    <source>
        <strain evidence="3 4">LIG8</strain>
    </source>
</reference>
<dbReference type="PANTHER" id="PTHR37089">
    <property type="entry name" value="PROTEIN U-RELATED"/>
    <property type="match status" value="1"/>
</dbReference>
<name>A0ABY8GW24_9BURK</name>
<evidence type="ECO:0000313" key="4">
    <source>
        <dbReference type="Proteomes" id="UP001214170"/>
    </source>
</evidence>
<feature type="signal peptide" evidence="1">
    <location>
        <begin position="1"/>
        <end position="23"/>
    </location>
</feature>
<evidence type="ECO:0000313" key="3">
    <source>
        <dbReference type="EMBL" id="WFP09042.1"/>
    </source>
</evidence>
<feature type="domain" description="Spore coat protein U/FanG" evidence="2">
    <location>
        <begin position="19"/>
        <end position="151"/>
    </location>
</feature>
<dbReference type="InterPro" id="IPR053167">
    <property type="entry name" value="Spore_coat_component"/>
</dbReference>
<keyword evidence="1" id="KW-0732">Signal</keyword>
<proteinExistence type="predicted"/>
<evidence type="ECO:0000256" key="1">
    <source>
        <dbReference type="SAM" id="SignalP"/>
    </source>
</evidence>
<dbReference type="SMART" id="SM00972">
    <property type="entry name" value="SCPU"/>
    <property type="match status" value="2"/>
</dbReference>
<dbReference type="InterPro" id="IPR007893">
    <property type="entry name" value="Spore_coat_U/FanG"/>
</dbReference>
<dbReference type="RefSeq" id="WP_268078178.1">
    <property type="nucleotide sequence ID" value="NZ_CP106885.1"/>
</dbReference>
<dbReference type="EMBL" id="CP121261">
    <property type="protein sequence ID" value="WFP09042.1"/>
    <property type="molecule type" value="Genomic_DNA"/>
</dbReference>
<dbReference type="Pfam" id="PF05229">
    <property type="entry name" value="SCPU"/>
    <property type="match status" value="2"/>
</dbReference>
<organism evidence="3 4">
    <name type="scientific">Achromobacter spanius</name>
    <dbReference type="NCBI Taxonomy" id="217203"/>
    <lineage>
        <taxon>Bacteria</taxon>
        <taxon>Pseudomonadati</taxon>
        <taxon>Pseudomonadota</taxon>
        <taxon>Betaproteobacteria</taxon>
        <taxon>Burkholderiales</taxon>
        <taxon>Alcaligenaceae</taxon>
        <taxon>Achromobacter</taxon>
    </lineage>
</organism>
<sequence length="322" mass="33993">MKATAALFVLMAAFLMGGNAAQAQTCTASMTPITFPNVNPVLGSSATQTGTLTVTCNWGLLTLGFARVCVNLGIGSGSTMQDPRQMANGANRLQYRLSPSPSMSPLWGATTTGTTPISIVFSRPLLGGQVTYNQPITGQILPAQYTVPTANNATTVYSETFAGVATIDYGFYALTRPACSALNSRGSYNFTVRANVINNCTISAAPLNFGAVADFRTAHTASTALNVRCTNNDAYRIRLNGGQNGTVTQRYMRSSNGRLVRYELHTTAQRTIPWGDGTLGTAFVTGTGTGNPQQVQVYGRVPAQTAPPPGQYSDVVTATIEF</sequence>
<keyword evidence="4" id="KW-1185">Reference proteome</keyword>
<feature type="domain" description="Spore coat protein U/FanG" evidence="2">
    <location>
        <begin position="189"/>
        <end position="319"/>
    </location>
</feature>
<protein>
    <submittedName>
        <fullName evidence="3">Spore coat U domain-containing protein</fullName>
    </submittedName>
</protein>
<dbReference type="Proteomes" id="UP001214170">
    <property type="component" value="Chromosome"/>
</dbReference>
<evidence type="ECO:0000259" key="2">
    <source>
        <dbReference type="Pfam" id="PF05229"/>
    </source>
</evidence>
<feature type="chain" id="PRO_5046920041" evidence="1">
    <location>
        <begin position="24"/>
        <end position="322"/>
    </location>
</feature>